<evidence type="ECO:0000313" key="6">
    <source>
        <dbReference type="Proteomes" id="UP000244056"/>
    </source>
</evidence>
<dbReference type="SUPFAM" id="SSF50405">
    <property type="entry name" value="Actin-crosslinking proteins"/>
    <property type="match status" value="1"/>
</dbReference>
<dbReference type="PROSITE" id="PS51841">
    <property type="entry name" value="LTD"/>
    <property type="match status" value="1"/>
</dbReference>
<proteinExistence type="predicted"/>
<name>A0A2S0Q741_NODSP</name>
<dbReference type="SUPFAM" id="SSF49899">
    <property type="entry name" value="Concanavalin A-like lectins/glucanases"/>
    <property type="match status" value="1"/>
</dbReference>
<dbReference type="KEGG" id="nsp:BMF81_01537"/>
<feature type="region of interest" description="Disordered" evidence="3">
    <location>
        <begin position="980"/>
        <end position="1050"/>
    </location>
</feature>
<sequence length="1322" mass="141207">MINSFPCLLTQKGNGSQIEGTLSNATLDNEGPGGNTAVHINGSDNSFVSFGTQIGQFGTSDFTLAFWLQTKESYRYFDIAGNRAAGSHGNFFCIRMTGKHESRPGGIIASEVDQDQNGTNYIGVESKTAGFNDGKWHHLAVVRQGKSLKLYIDGVILGNATGNGVANIANGQAFKLGRSLVGVDNKFAPDARYSGLRVYDTALNDSEISSLFSTATATKLPTNSKIKLKSWKGDYLHRPDTAQGVTTWNTGIGNEWIVESIGDNKIKLKSWKGDYLHRPDTAQGVTTWNTGIGNEWIVESIGDNKIKLKSWKGDYLHRPDTAQGVTTWNTGIGNEWIVELISTVEQTVVNTKNILVGIGMNNQLFTRKTLTSNWEYIPNSGSVLGITVMADGTIVGIGMNNQLFTRKTLTSNWEHIPNSGSVLGITVMADGTIVGIGMNNQLYTRKTLTSNWQHIPNSGSVLGITVMADGTIVGIGMNNQLFTRKTLTSNWEYIPNSGSVLGITVMADGTIVGIGMNNQLFTRKTLTSNWEYIPNSGSVLGVASAQESSTVTNPPAPKSTVVNTKNILVGIGMNNQLFTRKTLTSNWEYIPNSGSVLGITVMADGTIVGIGMNNQLFTRKTLTSNWEYIPNSGSVLGITVMADGTIVGIGMNNQLFTRKTLTSNWEHIPNSGSVLGITVMADGTIVGIGMNNQLFTRKTLTSNWEYIPNSGSVLGITVMADGTIVGIGMNNQLFTRKTLTSNWEHIPNSGSVLGVASAQESSTVTNPPAPKSLNGQIVINADEWTLSDQGIKAAPDGATFALNVAKYFVGDNKGKFHVLSNNFGLTGASLANTMANAGHTWTKGINITVNLTTLQQYDGIFIGGDPVDNQVLIEYVKNGGKVYLCAGTGQGGSQVEANNWNTFLAAFGLQYQGIYNGISANVPVNNPNHPLFTGVKTLYQNNGNSITDLQPNSPLNHIILAHSSGQGLIATAEFIKPSPESVAEVTPEPSAESVAEVTPEPSAESVAEVTPEPSAESVAEVTPEPSAESVAEVTPEPSPESVAEVTPEPSPESVAETLVSDAEEFTITVTKDVTISRLVYKGEVKRTQADEYIEISNLGNSTADISGWKITSAGSAKQVFTFPQGTILEGGKNFRVYTNQEHSETGGFSFGSKTAIWNDAGDEAKLFDAEGSNVSTLAYGKNTIGGIKKELKVPQLQFIATHAAINKQMSLGGKVTFTQALSSAIKSFIEDDSDVNSPLAQILNQPHAFGFADGVTQAIAGEKVRSLLNEGGVLSLYPTAENTAPANGETVDKYWIFALSLGLMGETTFWAIVPRSGEQVLS</sequence>
<dbReference type="Pfam" id="PF13385">
    <property type="entry name" value="Laminin_G_3"/>
    <property type="match status" value="1"/>
</dbReference>
<dbReference type="InterPro" id="IPR036415">
    <property type="entry name" value="Lamin_tail_dom_sf"/>
</dbReference>
<organism evidence="5 6">
    <name type="scientific">Nodularia spumigena UHCC 0039</name>
    <dbReference type="NCBI Taxonomy" id="1914872"/>
    <lineage>
        <taxon>Bacteria</taxon>
        <taxon>Bacillati</taxon>
        <taxon>Cyanobacteriota</taxon>
        <taxon>Cyanophyceae</taxon>
        <taxon>Nostocales</taxon>
        <taxon>Nodulariaceae</taxon>
        <taxon>Nodularia</taxon>
    </lineage>
</organism>
<dbReference type="InterPro" id="IPR001322">
    <property type="entry name" value="Lamin_tail_dom"/>
</dbReference>
<dbReference type="InterPro" id="IPR013320">
    <property type="entry name" value="ConA-like_dom_sf"/>
</dbReference>
<dbReference type="Gene3D" id="2.60.120.200">
    <property type="match status" value="1"/>
</dbReference>
<evidence type="ECO:0000259" key="4">
    <source>
        <dbReference type="PROSITE" id="PS51841"/>
    </source>
</evidence>
<dbReference type="CDD" id="cd00257">
    <property type="entry name" value="beta-trefoil_FSCN-like"/>
    <property type="match status" value="1"/>
</dbReference>
<gene>
    <name evidence="5" type="ORF">BMF81_01537</name>
</gene>
<protein>
    <recommendedName>
        <fullName evidence="4">LTD domain-containing protein</fullName>
    </recommendedName>
</protein>
<dbReference type="SMART" id="SM00706">
    <property type="entry name" value="TECPR"/>
    <property type="match status" value="8"/>
</dbReference>
<keyword evidence="1" id="KW-0732">Signal</keyword>
<evidence type="ECO:0000256" key="3">
    <source>
        <dbReference type="SAM" id="MobiDB-lite"/>
    </source>
</evidence>
<dbReference type="SUPFAM" id="SSF74853">
    <property type="entry name" value="Lamin A/C globular tail domain"/>
    <property type="match status" value="1"/>
</dbReference>
<dbReference type="SUPFAM" id="SSF69322">
    <property type="entry name" value="Tricorn protease domain 2"/>
    <property type="match status" value="2"/>
</dbReference>
<evidence type="ECO:0000313" key="5">
    <source>
        <dbReference type="EMBL" id="AVZ30201.1"/>
    </source>
</evidence>
<dbReference type="Gene3D" id="2.80.10.50">
    <property type="match status" value="1"/>
</dbReference>
<dbReference type="InterPro" id="IPR008999">
    <property type="entry name" value="Actin-crosslinking"/>
</dbReference>
<dbReference type="SUPFAM" id="SSF52317">
    <property type="entry name" value="Class I glutamine amidotransferase-like"/>
    <property type="match status" value="1"/>
</dbReference>
<dbReference type="Gene3D" id="2.60.40.1260">
    <property type="entry name" value="Lamin Tail domain"/>
    <property type="match status" value="1"/>
</dbReference>
<dbReference type="Pfam" id="PF00932">
    <property type="entry name" value="LTD"/>
    <property type="match status" value="1"/>
</dbReference>
<feature type="domain" description="LTD" evidence="4">
    <location>
        <begin position="1063"/>
        <end position="1181"/>
    </location>
</feature>
<accession>A0A2S0Q741</accession>
<evidence type="ECO:0000256" key="1">
    <source>
        <dbReference type="ARBA" id="ARBA00022729"/>
    </source>
</evidence>
<reference evidence="5 6" key="1">
    <citation type="submission" date="2017-03" db="EMBL/GenBank/DDBJ databases">
        <title>Comparative genomics of the toxic Baltic Sea cyanobacteria Nodularia spumigena UHCC 0039 and its response on varying salinity.</title>
        <authorList>
            <person name="Teikari J.E."/>
        </authorList>
    </citation>
    <scope>NUCLEOTIDE SEQUENCE [LARGE SCALE GENOMIC DNA]</scope>
    <source>
        <strain evidence="5 6">UHCC 0039</strain>
    </source>
</reference>
<dbReference type="Proteomes" id="UP000244056">
    <property type="component" value="Chromosome"/>
</dbReference>
<evidence type="ECO:0000256" key="2">
    <source>
        <dbReference type="ARBA" id="ARBA00023157"/>
    </source>
</evidence>
<dbReference type="Pfam" id="PF19193">
    <property type="entry name" value="Tectonin"/>
    <property type="match status" value="2"/>
</dbReference>
<keyword evidence="2" id="KW-1015">Disulfide bond</keyword>
<dbReference type="EMBL" id="CP020114">
    <property type="protein sequence ID" value="AVZ30201.1"/>
    <property type="molecule type" value="Genomic_DNA"/>
</dbReference>
<dbReference type="SMART" id="SM00560">
    <property type="entry name" value="LamGL"/>
    <property type="match status" value="1"/>
</dbReference>
<dbReference type="InterPro" id="IPR006558">
    <property type="entry name" value="LamG-like"/>
</dbReference>
<dbReference type="InterPro" id="IPR006624">
    <property type="entry name" value="Beta-propeller_rpt_TECPR"/>
</dbReference>
<dbReference type="InterPro" id="IPR029062">
    <property type="entry name" value="Class_I_gatase-like"/>
</dbReference>